<dbReference type="Pfam" id="PF00230">
    <property type="entry name" value="MIP"/>
    <property type="match status" value="1"/>
</dbReference>
<evidence type="ECO:0000256" key="2">
    <source>
        <dbReference type="ARBA" id="ARBA00006175"/>
    </source>
</evidence>
<comment type="subcellular location">
    <subcellularLocation>
        <location evidence="1">Membrane</location>
        <topology evidence="1">Multi-pass membrane protein</topology>
    </subcellularLocation>
</comment>
<proteinExistence type="inferred from homology"/>
<feature type="transmembrane region" description="Helical" evidence="10">
    <location>
        <begin position="108"/>
        <end position="128"/>
    </location>
</feature>
<keyword evidence="7 10" id="KW-1133">Transmembrane helix</keyword>
<accession>A0ABM3FP41</accession>
<comment type="subunit">
    <text evidence="3">Homotetramer.</text>
</comment>
<organism evidence="11 12">
    <name type="scientific">Neodiprion lecontei</name>
    <name type="common">Redheaded pine sawfly</name>
    <dbReference type="NCBI Taxonomy" id="441921"/>
    <lineage>
        <taxon>Eukaryota</taxon>
        <taxon>Metazoa</taxon>
        <taxon>Ecdysozoa</taxon>
        <taxon>Arthropoda</taxon>
        <taxon>Hexapoda</taxon>
        <taxon>Insecta</taxon>
        <taxon>Pterygota</taxon>
        <taxon>Neoptera</taxon>
        <taxon>Endopterygota</taxon>
        <taxon>Hymenoptera</taxon>
        <taxon>Tenthredinoidea</taxon>
        <taxon>Diprionidae</taxon>
        <taxon>Diprioninae</taxon>
        <taxon>Neodiprion</taxon>
    </lineage>
</organism>
<feature type="transmembrane region" description="Helical" evidence="10">
    <location>
        <begin position="66"/>
        <end position="88"/>
    </location>
</feature>
<evidence type="ECO:0000256" key="5">
    <source>
        <dbReference type="ARBA" id="ARBA00022692"/>
    </source>
</evidence>
<dbReference type="InterPro" id="IPR034294">
    <property type="entry name" value="Aquaporin_transptr"/>
</dbReference>
<comment type="similarity">
    <text evidence="2 9">Belongs to the MIP/aquaporin (TC 1.A.8) family.</text>
</comment>
<protein>
    <submittedName>
        <fullName evidence="12">Aquaporin AQPAn.G-like isoform X1</fullName>
    </submittedName>
</protein>
<dbReference type="PANTHER" id="PTHR19139:SF291">
    <property type="entry name" value="AQUAPORIN"/>
    <property type="match status" value="1"/>
</dbReference>
<evidence type="ECO:0000256" key="9">
    <source>
        <dbReference type="RuleBase" id="RU000477"/>
    </source>
</evidence>
<sequence>MLRNSREISEVKYNSAHAKATKWKLEQGTCVKAFGELLGTAFLLFIGCLTDVGSMTVNPRPEHLTAFNMGLVVNSIIMMLGHISGAYINPAMTIGAVICGYRSVPTGIILIIGEIVGAVLGYGLLLAVTPLTLRNTGYSESGGVCLTLVYPELSSLQGLIVEIVSTIALMMVNCAAWDSRNTHNSDSTSLRIGFAVTALSVAGVPYTGCSMNPARSFAPALWNNNWTSHWVYWVGPVIGAVIGSLTYTIIFKDRPLKSDEDTRD</sequence>
<feature type="transmembrane region" description="Helical" evidence="10">
    <location>
        <begin position="230"/>
        <end position="250"/>
    </location>
</feature>
<dbReference type="Proteomes" id="UP000829291">
    <property type="component" value="Chromosome 3"/>
</dbReference>
<dbReference type="InterPro" id="IPR023271">
    <property type="entry name" value="Aquaporin-like"/>
</dbReference>
<evidence type="ECO:0000256" key="10">
    <source>
        <dbReference type="SAM" id="Phobius"/>
    </source>
</evidence>
<evidence type="ECO:0000313" key="11">
    <source>
        <dbReference type="Proteomes" id="UP000829291"/>
    </source>
</evidence>
<dbReference type="PANTHER" id="PTHR19139">
    <property type="entry name" value="AQUAPORIN TRANSPORTER"/>
    <property type="match status" value="1"/>
</dbReference>
<dbReference type="PRINTS" id="PR00783">
    <property type="entry name" value="MINTRINSICP"/>
</dbReference>
<feature type="transmembrane region" description="Helical" evidence="10">
    <location>
        <begin position="156"/>
        <end position="177"/>
    </location>
</feature>
<gene>
    <name evidence="12" type="primary">LOC107219912</name>
</gene>
<evidence type="ECO:0000256" key="8">
    <source>
        <dbReference type="ARBA" id="ARBA00023136"/>
    </source>
</evidence>
<keyword evidence="6" id="KW-0677">Repeat</keyword>
<keyword evidence="4 9" id="KW-0813">Transport</keyword>
<keyword evidence="5 9" id="KW-0812">Transmembrane</keyword>
<reference evidence="12" key="1">
    <citation type="submission" date="2025-08" db="UniProtKB">
        <authorList>
            <consortium name="RefSeq"/>
        </authorList>
    </citation>
    <scope>IDENTIFICATION</scope>
    <source>
        <tissue evidence="12">Thorax and Abdomen</tissue>
    </source>
</reference>
<dbReference type="Gene3D" id="1.20.1080.10">
    <property type="entry name" value="Glycerol uptake facilitator protein"/>
    <property type="match status" value="1"/>
</dbReference>
<evidence type="ECO:0000256" key="6">
    <source>
        <dbReference type="ARBA" id="ARBA00022737"/>
    </source>
</evidence>
<dbReference type="GeneID" id="107219912"/>
<evidence type="ECO:0000313" key="12">
    <source>
        <dbReference type="RefSeq" id="XP_046589791.1"/>
    </source>
</evidence>
<dbReference type="RefSeq" id="XP_046589791.1">
    <property type="nucleotide sequence ID" value="XM_046733835.1"/>
</dbReference>
<keyword evidence="11" id="KW-1185">Reference proteome</keyword>
<evidence type="ECO:0000256" key="7">
    <source>
        <dbReference type="ARBA" id="ARBA00022989"/>
    </source>
</evidence>
<evidence type="ECO:0000256" key="3">
    <source>
        <dbReference type="ARBA" id="ARBA00011881"/>
    </source>
</evidence>
<dbReference type="InterPro" id="IPR000425">
    <property type="entry name" value="MIP"/>
</dbReference>
<evidence type="ECO:0000256" key="1">
    <source>
        <dbReference type="ARBA" id="ARBA00004141"/>
    </source>
</evidence>
<dbReference type="SUPFAM" id="SSF81338">
    <property type="entry name" value="Aquaporin-like"/>
    <property type="match status" value="1"/>
</dbReference>
<evidence type="ECO:0000256" key="4">
    <source>
        <dbReference type="ARBA" id="ARBA00022448"/>
    </source>
</evidence>
<keyword evidence="8 10" id="KW-0472">Membrane</keyword>
<name>A0ABM3FP41_NEOLC</name>
<feature type="transmembrane region" description="Helical" evidence="10">
    <location>
        <begin position="33"/>
        <end position="54"/>
    </location>
</feature>
<feature type="transmembrane region" description="Helical" evidence="10">
    <location>
        <begin position="189"/>
        <end position="208"/>
    </location>
</feature>